<dbReference type="Proteomes" id="UP001142592">
    <property type="component" value="Unassembled WGS sequence"/>
</dbReference>
<keyword evidence="2" id="KW-1185">Reference proteome</keyword>
<reference evidence="1" key="1">
    <citation type="submission" date="2022-11" db="EMBL/GenBank/DDBJ databases">
        <authorList>
            <person name="Graham C."/>
            <person name="Newman J.D."/>
        </authorList>
    </citation>
    <scope>NUCLEOTIDE SEQUENCE</scope>
    <source>
        <strain evidence="1">DSM 19486</strain>
    </source>
</reference>
<comment type="caution">
    <text evidence="1">The sequence shown here is derived from an EMBL/GenBank/DDBJ whole genome shotgun (WGS) entry which is preliminary data.</text>
</comment>
<gene>
    <name evidence="1" type="ORF">OQZ29_21300</name>
</gene>
<sequence length="77" mass="9116">MKLTEKQKEFFNKQFLELVSESSEDVQKLWYRIGKIVWPLNIDVPNTFGFETKFVGSLADRYHILINKVHNKTIEEG</sequence>
<organism evidence="1 2">
    <name type="scientific">Pedobacter agri</name>
    <dbReference type="NCBI Taxonomy" id="454586"/>
    <lineage>
        <taxon>Bacteria</taxon>
        <taxon>Pseudomonadati</taxon>
        <taxon>Bacteroidota</taxon>
        <taxon>Sphingobacteriia</taxon>
        <taxon>Sphingobacteriales</taxon>
        <taxon>Sphingobacteriaceae</taxon>
        <taxon>Pedobacter</taxon>
    </lineage>
</organism>
<evidence type="ECO:0000313" key="2">
    <source>
        <dbReference type="Proteomes" id="UP001142592"/>
    </source>
</evidence>
<dbReference type="EMBL" id="JAPJUH010000007">
    <property type="protein sequence ID" value="MCX3267313.1"/>
    <property type="molecule type" value="Genomic_DNA"/>
</dbReference>
<proteinExistence type="predicted"/>
<dbReference type="AlphaFoldDB" id="A0A9X3IC58"/>
<evidence type="ECO:0000313" key="1">
    <source>
        <dbReference type="EMBL" id="MCX3267313.1"/>
    </source>
</evidence>
<dbReference type="RefSeq" id="WP_157258822.1">
    <property type="nucleotide sequence ID" value="NZ_JAPJUH010000007.1"/>
</dbReference>
<protein>
    <submittedName>
        <fullName evidence="1">Uncharacterized protein</fullName>
    </submittedName>
</protein>
<accession>A0A9X3IC58</accession>
<name>A0A9X3IC58_9SPHI</name>